<accession>C1MZU8</accession>
<dbReference type="SUPFAM" id="SSF53474">
    <property type="entry name" value="alpha/beta-Hydrolases"/>
    <property type="match status" value="1"/>
</dbReference>
<dbReference type="KEGG" id="mpp:MICPUCDRAFT_7941"/>
<protein>
    <submittedName>
        <fullName evidence="2">Predicted protein</fullName>
    </submittedName>
</protein>
<dbReference type="Pfam" id="PF00561">
    <property type="entry name" value="Abhydrolase_1"/>
    <property type="match status" value="1"/>
</dbReference>
<dbReference type="EMBL" id="GG663743">
    <property type="protein sequence ID" value="EEH54665.1"/>
    <property type="molecule type" value="Genomic_DNA"/>
</dbReference>
<evidence type="ECO:0000313" key="2">
    <source>
        <dbReference type="EMBL" id="EEH54665.1"/>
    </source>
</evidence>
<dbReference type="InterPro" id="IPR050228">
    <property type="entry name" value="Carboxylesterase_BioH"/>
</dbReference>
<organism evidence="3">
    <name type="scientific">Micromonas pusilla (strain CCMP1545)</name>
    <name type="common">Picoplanktonic green alga</name>
    <dbReference type="NCBI Taxonomy" id="564608"/>
    <lineage>
        <taxon>Eukaryota</taxon>
        <taxon>Viridiplantae</taxon>
        <taxon>Chlorophyta</taxon>
        <taxon>Mamiellophyceae</taxon>
        <taxon>Mamiellales</taxon>
        <taxon>Mamiellaceae</taxon>
        <taxon>Micromonas</taxon>
    </lineage>
</organism>
<proteinExistence type="predicted"/>
<feature type="non-terminal residue" evidence="2">
    <location>
        <position position="1"/>
    </location>
</feature>
<dbReference type="eggNOG" id="KOG1454">
    <property type="taxonomic scope" value="Eukaryota"/>
</dbReference>
<dbReference type="InterPro" id="IPR000073">
    <property type="entry name" value="AB_hydrolase_1"/>
</dbReference>
<dbReference type="Gene3D" id="3.40.50.1820">
    <property type="entry name" value="alpha/beta hydrolase"/>
    <property type="match status" value="1"/>
</dbReference>
<reference evidence="2 3" key="1">
    <citation type="journal article" date="2009" name="Science">
        <title>Green evolution and dynamic adaptations revealed by genomes of the marine picoeukaryotes Micromonas.</title>
        <authorList>
            <person name="Worden A.Z."/>
            <person name="Lee J.H."/>
            <person name="Mock T."/>
            <person name="Rouze P."/>
            <person name="Simmons M.P."/>
            <person name="Aerts A.L."/>
            <person name="Allen A.E."/>
            <person name="Cuvelier M.L."/>
            <person name="Derelle E."/>
            <person name="Everett M.V."/>
            <person name="Foulon E."/>
            <person name="Grimwood J."/>
            <person name="Gundlach H."/>
            <person name="Henrissat B."/>
            <person name="Napoli C."/>
            <person name="McDonald S.M."/>
            <person name="Parker M.S."/>
            <person name="Rombauts S."/>
            <person name="Salamov A."/>
            <person name="Von Dassow P."/>
            <person name="Badger J.H."/>
            <person name="Coutinho P.M."/>
            <person name="Demir E."/>
            <person name="Dubchak I."/>
            <person name="Gentemann C."/>
            <person name="Eikrem W."/>
            <person name="Gready J.E."/>
            <person name="John U."/>
            <person name="Lanier W."/>
            <person name="Lindquist E.A."/>
            <person name="Lucas S."/>
            <person name="Mayer K.F."/>
            <person name="Moreau H."/>
            <person name="Not F."/>
            <person name="Otillar R."/>
            <person name="Panaud O."/>
            <person name="Pangilinan J."/>
            <person name="Paulsen I."/>
            <person name="Piegu B."/>
            <person name="Poliakov A."/>
            <person name="Robbens S."/>
            <person name="Schmutz J."/>
            <person name="Toulza E."/>
            <person name="Wyss T."/>
            <person name="Zelensky A."/>
            <person name="Zhou K."/>
            <person name="Armbrust E.V."/>
            <person name="Bhattacharya D."/>
            <person name="Goodenough U.W."/>
            <person name="Van de Peer Y."/>
            <person name="Grigoriev I.V."/>
        </authorList>
    </citation>
    <scope>NUCLEOTIDE SEQUENCE [LARGE SCALE GENOMIC DNA]</scope>
    <source>
        <strain evidence="2 3">CCMP1545</strain>
    </source>
</reference>
<sequence>EVKPNKVLLVHGAGMCAYTYQKLMRELQKIGYECIAPDLPGHGGTSKPSPSAFKYDSKAYADALEAFIAETDVVINGPCDLVVSGFYTSQHALLLAAKTPELFRRVVVLNAPL</sequence>
<dbReference type="PANTHER" id="PTHR43194">
    <property type="entry name" value="HYDROLASE ALPHA/BETA FOLD FAMILY"/>
    <property type="match status" value="1"/>
</dbReference>
<name>C1MZU8_MICPC</name>
<dbReference type="GeneID" id="9686722"/>
<dbReference type="Proteomes" id="UP000001876">
    <property type="component" value="Unassembled WGS sequence"/>
</dbReference>
<dbReference type="InterPro" id="IPR029058">
    <property type="entry name" value="AB_hydrolase_fold"/>
</dbReference>
<dbReference type="RefSeq" id="XP_003061015.1">
    <property type="nucleotide sequence ID" value="XM_003060969.1"/>
</dbReference>
<dbReference type="OrthoDB" id="6431331at2759"/>
<feature type="domain" description="AB hydrolase-1" evidence="1">
    <location>
        <begin position="7"/>
        <end position="111"/>
    </location>
</feature>
<evidence type="ECO:0000259" key="1">
    <source>
        <dbReference type="Pfam" id="PF00561"/>
    </source>
</evidence>
<dbReference type="STRING" id="564608.C1MZU8"/>
<keyword evidence="3" id="KW-1185">Reference proteome</keyword>
<gene>
    <name evidence="2" type="ORF">MICPUCDRAFT_7941</name>
</gene>
<feature type="non-terminal residue" evidence="2">
    <location>
        <position position="113"/>
    </location>
</feature>
<dbReference type="AlphaFoldDB" id="C1MZU8"/>
<evidence type="ECO:0000313" key="3">
    <source>
        <dbReference type="Proteomes" id="UP000001876"/>
    </source>
</evidence>
<dbReference type="PANTHER" id="PTHR43194:SF2">
    <property type="entry name" value="PEROXISOMAL MEMBRANE PROTEIN LPX1"/>
    <property type="match status" value="1"/>
</dbReference>